<keyword evidence="1" id="KW-0812">Transmembrane</keyword>
<dbReference type="OrthoDB" id="5429634at2759"/>
<feature type="domain" description="DUF6536" evidence="2">
    <location>
        <begin position="103"/>
        <end position="258"/>
    </location>
</feature>
<dbReference type="AlphaFoldDB" id="A0A9W9XII8"/>
<keyword evidence="1" id="KW-1133">Transmembrane helix</keyword>
<keyword evidence="1" id="KW-0472">Membrane</keyword>
<dbReference type="EMBL" id="JAPWDS010000006">
    <property type="protein sequence ID" value="KAJ5493638.1"/>
    <property type="molecule type" value="Genomic_DNA"/>
</dbReference>
<evidence type="ECO:0000259" key="2">
    <source>
        <dbReference type="Pfam" id="PF20163"/>
    </source>
</evidence>
<feature type="transmembrane region" description="Helical" evidence="1">
    <location>
        <begin position="706"/>
        <end position="725"/>
    </location>
</feature>
<name>A0A9W9XII8_9EURO</name>
<reference evidence="3" key="2">
    <citation type="journal article" date="2023" name="IMA Fungus">
        <title>Comparative genomic study of the Penicillium genus elucidates a diverse pangenome and 15 lateral gene transfer events.</title>
        <authorList>
            <person name="Petersen C."/>
            <person name="Sorensen T."/>
            <person name="Nielsen M.R."/>
            <person name="Sondergaard T.E."/>
            <person name="Sorensen J.L."/>
            <person name="Fitzpatrick D.A."/>
            <person name="Frisvad J.C."/>
            <person name="Nielsen K.L."/>
        </authorList>
    </citation>
    <scope>NUCLEOTIDE SEQUENCE</scope>
    <source>
        <strain evidence="3">IBT 29495</strain>
    </source>
</reference>
<dbReference type="PANTHER" id="PTHR35395:SF1">
    <property type="entry name" value="DUF6536 DOMAIN-CONTAINING PROTEIN"/>
    <property type="match status" value="1"/>
</dbReference>
<proteinExistence type="predicted"/>
<feature type="transmembrane region" description="Helical" evidence="1">
    <location>
        <begin position="423"/>
        <end position="447"/>
    </location>
</feature>
<keyword evidence="4" id="KW-1185">Reference proteome</keyword>
<organism evidence="3 4">
    <name type="scientific">Penicillium fimorum</name>
    <dbReference type="NCBI Taxonomy" id="1882269"/>
    <lineage>
        <taxon>Eukaryota</taxon>
        <taxon>Fungi</taxon>
        <taxon>Dikarya</taxon>
        <taxon>Ascomycota</taxon>
        <taxon>Pezizomycotina</taxon>
        <taxon>Eurotiomycetes</taxon>
        <taxon>Eurotiomycetidae</taxon>
        <taxon>Eurotiales</taxon>
        <taxon>Aspergillaceae</taxon>
        <taxon>Penicillium</taxon>
    </lineage>
</organism>
<dbReference type="Proteomes" id="UP001149954">
    <property type="component" value="Unassembled WGS sequence"/>
</dbReference>
<evidence type="ECO:0000256" key="1">
    <source>
        <dbReference type="SAM" id="Phobius"/>
    </source>
</evidence>
<dbReference type="Pfam" id="PF20163">
    <property type="entry name" value="DUF6536"/>
    <property type="match status" value="1"/>
</dbReference>
<dbReference type="InterPro" id="IPR046623">
    <property type="entry name" value="DUF6536"/>
</dbReference>
<evidence type="ECO:0000313" key="4">
    <source>
        <dbReference type="Proteomes" id="UP001149954"/>
    </source>
</evidence>
<feature type="transmembrane region" description="Helical" evidence="1">
    <location>
        <begin position="603"/>
        <end position="623"/>
    </location>
</feature>
<protein>
    <recommendedName>
        <fullName evidence="2">DUF6536 domain-containing protein</fullName>
    </recommendedName>
</protein>
<sequence>MENSRVDRLWDRTRSLYSRHRYHGVADDRQPDQTELIGVHGQPPASSLSSFLEIPQASYSSAAQPASVDEDDGLLECAGNRRIQAVTRAENFDPISRTQKTEWIDGVYLCARAGAFILLINLVFIAIAAGLASRHPENGSLSDSAVIYEGSCDVSKRWDIALHLIINILSTSILAASNYCMQTIIAPTREEVDAHHAQRKWLDIGTASVRNLSAIGRDRLALWVILMITATPFHLMYNSIIFGSSSTVKYRAVIGPKDLNSSNIWNLTTPGLEKCFMSSASDLSWDEFASEIADGNYRRISTQQCIQTSQTTQSGIKGIIALADNLTISNGGNTSILETAIKNYGQRASGNMFHDSFLSAARFFNQSAGLHSTTACLNTNANQEPFTYNASQDSYTGLSGYGVNEYNITGCLTIKAPEHCQLLYSPAISIAIMLAGCAKVAAMFFAARISRGRLPPLLTIGDAISSFLTNPDPTTEGLCWITAADIQKGHWKSVKSTGRFTVTPPNSLGEAITYKRLSKRKFWMRAASCWRWAATLFMCLSCIIVGICLFEFYTMYGMNQFTHDVKQWFSSTIDTRSYGFVAALEGASWTMLSAVVVANTPQLIITICYYCYNGVLTSILAASEYSSYGVKRKPLRVTWPIKGSQQRSTYWLSIPYQYTAPILVLYMALHWLVSQSIFYLVLVPYVRDERINSDTISSLSYSSTPILLSILVGALMMLILFTLAFRKFDSVIPLASSSSAAISAACHPPKDESLDTAALGLVKWGQTISPAPWAMVGFQGINDQEEHCSFTSLDTVSPTMTKLYA</sequence>
<dbReference type="PANTHER" id="PTHR35395">
    <property type="entry name" value="DUF6536 DOMAIN-CONTAINING PROTEIN"/>
    <property type="match status" value="1"/>
</dbReference>
<feature type="transmembrane region" description="Helical" evidence="1">
    <location>
        <begin position="529"/>
        <end position="553"/>
    </location>
</feature>
<feature type="transmembrane region" description="Helical" evidence="1">
    <location>
        <begin position="160"/>
        <end position="181"/>
    </location>
</feature>
<feature type="transmembrane region" description="Helical" evidence="1">
    <location>
        <begin position="663"/>
        <end position="686"/>
    </location>
</feature>
<accession>A0A9W9XII8</accession>
<feature type="transmembrane region" description="Helical" evidence="1">
    <location>
        <begin position="107"/>
        <end position="132"/>
    </location>
</feature>
<feature type="transmembrane region" description="Helical" evidence="1">
    <location>
        <begin position="220"/>
        <end position="237"/>
    </location>
</feature>
<reference evidence="3" key="1">
    <citation type="submission" date="2022-12" db="EMBL/GenBank/DDBJ databases">
        <authorList>
            <person name="Petersen C."/>
        </authorList>
    </citation>
    <scope>NUCLEOTIDE SEQUENCE</scope>
    <source>
        <strain evidence="3">IBT 29495</strain>
    </source>
</reference>
<evidence type="ECO:0000313" key="3">
    <source>
        <dbReference type="EMBL" id="KAJ5493638.1"/>
    </source>
</evidence>
<comment type="caution">
    <text evidence="3">The sequence shown here is derived from an EMBL/GenBank/DDBJ whole genome shotgun (WGS) entry which is preliminary data.</text>
</comment>
<gene>
    <name evidence="3" type="ORF">N7463_009725</name>
</gene>